<keyword evidence="3" id="KW-0324">Glycolysis</keyword>
<protein>
    <submittedName>
        <fullName evidence="7">MurR/RpiR family transcriptional regulator</fullName>
    </submittedName>
</protein>
<dbReference type="Pfam" id="PF01380">
    <property type="entry name" value="SIS"/>
    <property type="match status" value="1"/>
</dbReference>
<gene>
    <name evidence="7" type="ORF">KDM90_03215</name>
</gene>
<dbReference type="InterPro" id="IPR001347">
    <property type="entry name" value="SIS_dom"/>
</dbReference>
<evidence type="ECO:0000256" key="4">
    <source>
        <dbReference type="ARBA" id="ARBA00023163"/>
    </source>
</evidence>
<evidence type="ECO:0000259" key="6">
    <source>
        <dbReference type="PROSITE" id="PS51464"/>
    </source>
</evidence>
<organism evidence="7 8">
    <name type="scientific">Undibacterium fentianense</name>
    <dbReference type="NCBI Taxonomy" id="2828728"/>
    <lineage>
        <taxon>Bacteria</taxon>
        <taxon>Pseudomonadati</taxon>
        <taxon>Pseudomonadota</taxon>
        <taxon>Betaproteobacteria</taxon>
        <taxon>Burkholderiales</taxon>
        <taxon>Oxalobacteraceae</taxon>
        <taxon>Undibacterium</taxon>
    </lineage>
</organism>
<dbReference type="GO" id="GO:0097367">
    <property type="term" value="F:carbohydrate derivative binding"/>
    <property type="evidence" value="ECO:0007669"/>
    <property type="project" value="InterPro"/>
</dbReference>
<dbReference type="GO" id="GO:0006096">
    <property type="term" value="P:glycolytic process"/>
    <property type="evidence" value="ECO:0007669"/>
    <property type="project" value="UniProtKB-KW"/>
</dbReference>
<dbReference type="SUPFAM" id="SSF53697">
    <property type="entry name" value="SIS domain"/>
    <property type="match status" value="1"/>
</dbReference>
<reference evidence="7" key="1">
    <citation type="submission" date="2021-04" db="EMBL/GenBank/DDBJ databases">
        <title>novel species isolated from subtropical streams in China.</title>
        <authorList>
            <person name="Lu H."/>
        </authorList>
    </citation>
    <scope>NUCLEOTIDE SEQUENCE</scope>
    <source>
        <strain evidence="7">FT137W</strain>
    </source>
</reference>
<keyword evidence="1" id="KW-0805">Transcription regulation</keyword>
<name>A0A941E0G6_9BURK</name>
<dbReference type="Gene3D" id="3.40.50.10490">
    <property type="entry name" value="Glucose-6-phosphate isomerase like protein, domain 1"/>
    <property type="match status" value="1"/>
</dbReference>
<dbReference type="Proteomes" id="UP000678545">
    <property type="component" value="Unassembled WGS sequence"/>
</dbReference>
<evidence type="ECO:0000313" key="8">
    <source>
        <dbReference type="Proteomes" id="UP000678545"/>
    </source>
</evidence>
<dbReference type="GO" id="GO:0003677">
    <property type="term" value="F:DNA binding"/>
    <property type="evidence" value="ECO:0007669"/>
    <property type="project" value="UniProtKB-KW"/>
</dbReference>
<dbReference type="PANTHER" id="PTHR30514">
    <property type="entry name" value="GLUCOKINASE"/>
    <property type="match status" value="1"/>
</dbReference>
<dbReference type="SUPFAM" id="SSF46689">
    <property type="entry name" value="Homeodomain-like"/>
    <property type="match status" value="1"/>
</dbReference>
<comment type="caution">
    <text evidence="7">The sequence shown here is derived from an EMBL/GenBank/DDBJ whole genome shotgun (WGS) entry which is preliminary data.</text>
</comment>
<feature type="domain" description="SIS" evidence="6">
    <location>
        <begin position="143"/>
        <end position="282"/>
    </location>
</feature>
<dbReference type="GO" id="GO:0003700">
    <property type="term" value="F:DNA-binding transcription factor activity"/>
    <property type="evidence" value="ECO:0007669"/>
    <property type="project" value="InterPro"/>
</dbReference>
<dbReference type="InterPro" id="IPR036388">
    <property type="entry name" value="WH-like_DNA-bd_sf"/>
</dbReference>
<evidence type="ECO:0000259" key="5">
    <source>
        <dbReference type="PROSITE" id="PS51071"/>
    </source>
</evidence>
<evidence type="ECO:0000256" key="3">
    <source>
        <dbReference type="ARBA" id="ARBA00023152"/>
    </source>
</evidence>
<dbReference type="PROSITE" id="PS51464">
    <property type="entry name" value="SIS"/>
    <property type="match status" value="1"/>
</dbReference>
<dbReference type="Gene3D" id="1.10.10.10">
    <property type="entry name" value="Winged helix-like DNA-binding domain superfamily/Winged helix DNA-binding domain"/>
    <property type="match status" value="1"/>
</dbReference>
<dbReference type="InterPro" id="IPR035472">
    <property type="entry name" value="RpiR-like_SIS"/>
</dbReference>
<sequence>MKKHTTSSDAPSPDLAFAKSRLGEALMLQLKEGSSSYKRIADYLLRNQVKVTALGIEDMAEQCDVSTATISRFARDLNFANYAALKNSIAETVQEIFSPVEKLRNTFEAGKTHTSPMSASLQSALANINAASQGVNDEQIQQVVQRLGKAATVYIMGFGISSHLAGILALHLQPYCNHVVEVVTYGGTEVAAGNLANISEKDVLIVISFPRYAIDVIRLTEFARAHATCIVALTDSSASPLAQLGDFLLLAPSNHAVLASSASAATAVIEALVSSMMVSNKKNLEKAIRLTEALNGYLHNNDNTARTVQLESRKPKK</sequence>
<dbReference type="PROSITE" id="PS51071">
    <property type="entry name" value="HTH_RPIR"/>
    <property type="match status" value="1"/>
</dbReference>
<evidence type="ECO:0000256" key="2">
    <source>
        <dbReference type="ARBA" id="ARBA00023125"/>
    </source>
</evidence>
<feature type="domain" description="HTH rpiR-type" evidence="5">
    <location>
        <begin position="20"/>
        <end position="96"/>
    </location>
</feature>
<dbReference type="InterPro" id="IPR009057">
    <property type="entry name" value="Homeodomain-like_sf"/>
</dbReference>
<dbReference type="InterPro" id="IPR046348">
    <property type="entry name" value="SIS_dom_sf"/>
</dbReference>
<dbReference type="InterPro" id="IPR047640">
    <property type="entry name" value="RpiR-like"/>
</dbReference>
<evidence type="ECO:0000313" key="7">
    <source>
        <dbReference type="EMBL" id="MBR7798997.1"/>
    </source>
</evidence>
<dbReference type="EMBL" id="JAGSPJ010000001">
    <property type="protein sequence ID" value="MBR7798997.1"/>
    <property type="molecule type" value="Genomic_DNA"/>
</dbReference>
<dbReference type="AlphaFoldDB" id="A0A941E0G6"/>
<accession>A0A941E0G6</accession>
<keyword evidence="4" id="KW-0804">Transcription</keyword>
<dbReference type="PANTHER" id="PTHR30514:SF18">
    <property type="entry name" value="RPIR-FAMILY TRANSCRIPTIONAL REGULATOR"/>
    <property type="match status" value="1"/>
</dbReference>
<evidence type="ECO:0000256" key="1">
    <source>
        <dbReference type="ARBA" id="ARBA00023015"/>
    </source>
</evidence>
<proteinExistence type="predicted"/>
<dbReference type="Pfam" id="PF01418">
    <property type="entry name" value="HTH_6"/>
    <property type="match status" value="1"/>
</dbReference>
<keyword evidence="2" id="KW-0238">DNA-binding</keyword>
<keyword evidence="8" id="KW-1185">Reference proteome</keyword>
<dbReference type="InterPro" id="IPR000281">
    <property type="entry name" value="HTH_RpiR"/>
</dbReference>
<dbReference type="RefSeq" id="WP_212674110.1">
    <property type="nucleotide sequence ID" value="NZ_JAGSPJ010000001.1"/>
</dbReference>
<dbReference type="CDD" id="cd05013">
    <property type="entry name" value="SIS_RpiR"/>
    <property type="match status" value="1"/>
</dbReference>